<dbReference type="KEGG" id="ffu:CLAFUR5_10580"/>
<evidence type="ECO:0000313" key="3">
    <source>
        <dbReference type="EMBL" id="UJO19601.1"/>
    </source>
</evidence>
<feature type="region of interest" description="Disordered" evidence="1">
    <location>
        <begin position="1"/>
        <end position="27"/>
    </location>
</feature>
<dbReference type="SUPFAM" id="SSF81383">
    <property type="entry name" value="F-box domain"/>
    <property type="match status" value="1"/>
</dbReference>
<proteinExistence type="predicted"/>
<evidence type="ECO:0000313" key="4">
    <source>
        <dbReference type="Proteomes" id="UP000756132"/>
    </source>
</evidence>
<gene>
    <name evidence="3" type="ORF">CLAFUR5_10580</name>
</gene>
<sequence length="291" mass="32768">MPKRKATQDAGTEKHAPATSSTHRVTRRMATDAAIRAVFDTAELLEQIMLQLPPATILTSQRVCHQFQDIVTTSSSIQKVLFFRTSSDYERWPVVRPSGAAYLLEDGSDRADFVTVSARCNDFFRLFQRPLDHRMRNGTLFKPLEKMHDAVIQSLRDSTKVLSCAKMSFTDTPSFSATVCFDWSVGVAAAGTVMTDISIPTGITVRDVIEAIREHRSGEGAQHVYESGRDGRWERVKLPCDSLMQAIEHMELKHGQSAKLQFNLVRLRDVVLPTQEEREQRLQRDGDESAV</sequence>
<dbReference type="Pfam" id="PF00646">
    <property type="entry name" value="F-box"/>
    <property type="match status" value="1"/>
</dbReference>
<keyword evidence="4" id="KW-1185">Reference proteome</keyword>
<dbReference type="EMBL" id="CP090169">
    <property type="protein sequence ID" value="UJO19601.1"/>
    <property type="molecule type" value="Genomic_DNA"/>
</dbReference>
<dbReference type="GeneID" id="71990458"/>
<dbReference type="AlphaFoldDB" id="A0A9Q8URD6"/>
<dbReference type="Proteomes" id="UP000756132">
    <property type="component" value="Chromosome 7"/>
</dbReference>
<dbReference type="CDD" id="cd09917">
    <property type="entry name" value="F-box_SF"/>
    <property type="match status" value="1"/>
</dbReference>
<dbReference type="InterPro" id="IPR036047">
    <property type="entry name" value="F-box-like_dom_sf"/>
</dbReference>
<organism evidence="3 4">
    <name type="scientific">Passalora fulva</name>
    <name type="common">Tomato leaf mold</name>
    <name type="synonym">Cladosporium fulvum</name>
    <dbReference type="NCBI Taxonomy" id="5499"/>
    <lineage>
        <taxon>Eukaryota</taxon>
        <taxon>Fungi</taxon>
        <taxon>Dikarya</taxon>
        <taxon>Ascomycota</taxon>
        <taxon>Pezizomycotina</taxon>
        <taxon>Dothideomycetes</taxon>
        <taxon>Dothideomycetidae</taxon>
        <taxon>Mycosphaerellales</taxon>
        <taxon>Mycosphaerellaceae</taxon>
        <taxon>Fulvia</taxon>
    </lineage>
</organism>
<reference evidence="3" key="2">
    <citation type="journal article" date="2022" name="Microb. Genom.">
        <title>A chromosome-scale genome assembly of the tomato pathogen Cladosporium fulvum reveals a compartmentalized genome architecture and the presence of a dispensable chromosome.</title>
        <authorList>
            <person name="Zaccaron A.Z."/>
            <person name="Chen L.H."/>
            <person name="Samaras A."/>
            <person name="Stergiopoulos I."/>
        </authorList>
    </citation>
    <scope>NUCLEOTIDE SEQUENCE</scope>
    <source>
        <strain evidence="3">Race5_Kim</strain>
    </source>
</reference>
<reference evidence="3" key="1">
    <citation type="submission" date="2021-12" db="EMBL/GenBank/DDBJ databases">
        <authorList>
            <person name="Zaccaron A."/>
            <person name="Stergiopoulos I."/>
        </authorList>
    </citation>
    <scope>NUCLEOTIDE SEQUENCE</scope>
    <source>
        <strain evidence="3">Race5_Kim</strain>
    </source>
</reference>
<dbReference type="RefSeq" id="XP_047763967.1">
    <property type="nucleotide sequence ID" value="XM_047909728.1"/>
</dbReference>
<feature type="domain" description="F-box" evidence="2">
    <location>
        <begin position="43"/>
        <end position="75"/>
    </location>
</feature>
<accession>A0A9Q8URD6</accession>
<evidence type="ECO:0000256" key="1">
    <source>
        <dbReference type="SAM" id="MobiDB-lite"/>
    </source>
</evidence>
<dbReference type="InterPro" id="IPR001810">
    <property type="entry name" value="F-box_dom"/>
</dbReference>
<protein>
    <recommendedName>
        <fullName evidence="2">F-box domain-containing protein</fullName>
    </recommendedName>
</protein>
<evidence type="ECO:0000259" key="2">
    <source>
        <dbReference type="Pfam" id="PF00646"/>
    </source>
</evidence>
<dbReference type="OrthoDB" id="3646034at2759"/>
<name>A0A9Q8URD6_PASFU</name>